<accession>A0AAV8P251</accession>
<feature type="region of interest" description="Disordered" evidence="1">
    <location>
        <begin position="1"/>
        <end position="20"/>
    </location>
</feature>
<dbReference type="Proteomes" id="UP001222027">
    <property type="component" value="Unassembled WGS sequence"/>
</dbReference>
<evidence type="ECO:0000256" key="1">
    <source>
        <dbReference type="SAM" id="MobiDB-lite"/>
    </source>
</evidence>
<comment type="caution">
    <text evidence="2">The sequence shown here is derived from an EMBL/GenBank/DDBJ whole genome shotgun (WGS) entry which is preliminary data.</text>
</comment>
<evidence type="ECO:0000313" key="2">
    <source>
        <dbReference type="EMBL" id="KAJ8461741.1"/>
    </source>
</evidence>
<feature type="region of interest" description="Disordered" evidence="1">
    <location>
        <begin position="51"/>
        <end position="106"/>
    </location>
</feature>
<reference evidence="2 3" key="1">
    <citation type="submission" date="2022-12" db="EMBL/GenBank/DDBJ databases">
        <title>Chromosome-scale assembly of the Ensete ventricosum genome.</title>
        <authorList>
            <person name="Dussert Y."/>
            <person name="Stocks J."/>
            <person name="Wendawek A."/>
            <person name="Woldeyes F."/>
            <person name="Nichols R.A."/>
            <person name="Borrell J.S."/>
        </authorList>
    </citation>
    <scope>NUCLEOTIDE SEQUENCE [LARGE SCALE GENOMIC DNA]</scope>
    <source>
        <strain evidence="3">cv. Maze</strain>
        <tissue evidence="2">Seeds</tissue>
    </source>
</reference>
<feature type="compositionally biased region" description="Low complexity" evidence="1">
    <location>
        <begin position="9"/>
        <end position="20"/>
    </location>
</feature>
<organism evidence="2 3">
    <name type="scientific">Ensete ventricosum</name>
    <name type="common">Abyssinian banana</name>
    <name type="synonym">Musa ensete</name>
    <dbReference type="NCBI Taxonomy" id="4639"/>
    <lineage>
        <taxon>Eukaryota</taxon>
        <taxon>Viridiplantae</taxon>
        <taxon>Streptophyta</taxon>
        <taxon>Embryophyta</taxon>
        <taxon>Tracheophyta</taxon>
        <taxon>Spermatophyta</taxon>
        <taxon>Magnoliopsida</taxon>
        <taxon>Liliopsida</taxon>
        <taxon>Zingiberales</taxon>
        <taxon>Musaceae</taxon>
        <taxon>Ensete</taxon>
    </lineage>
</organism>
<sequence>MRGTRWEMASTASRSSSSKELANAHDALDMLANCSRITFASTGVHMAADELSAGHSEEGHEEVEVAGADGRGVAKGGVGGGGGDPVADVVGGAEGDEETLGCDALGEAEQRVEVALGS</sequence>
<gene>
    <name evidence="2" type="ORF">OPV22_034667</name>
</gene>
<evidence type="ECO:0000313" key="3">
    <source>
        <dbReference type="Proteomes" id="UP001222027"/>
    </source>
</evidence>
<proteinExistence type="predicted"/>
<name>A0AAV8P251_ENSVE</name>
<protein>
    <submittedName>
        <fullName evidence="2">Uncharacterized protein</fullName>
    </submittedName>
</protein>
<keyword evidence="3" id="KW-1185">Reference proteome</keyword>
<feature type="compositionally biased region" description="Gly residues" evidence="1">
    <location>
        <begin position="69"/>
        <end position="84"/>
    </location>
</feature>
<dbReference type="EMBL" id="JAQQAF010000009">
    <property type="protein sequence ID" value="KAJ8461741.1"/>
    <property type="molecule type" value="Genomic_DNA"/>
</dbReference>
<dbReference type="AlphaFoldDB" id="A0AAV8P251"/>